<evidence type="ECO:0000256" key="4">
    <source>
        <dbReference type="ARBA" id="ARBA00022597"/>
    </source>
</evidence>
<keyword evidence="2" id="KW-0813">Transport</keyword>
<dbReference type="AlphaFoldDB" id="A0A1G5F967"/>
<keyword evidence="3" id="KW-1003">Cell membrane</keyword>
<feature type="transmembrane region" description="Helical" evidence="8">
    <location>
        <begin position="63"/>
        <end position="85"/>
    </location>
</feature>
<dbReference type="EMBL" id="FMUR01000014">
    <property type="protein sequence ID" value="SCY35641.1"/>
    <property type="molecule type" value="Genomic_DNA"/>
</dbReference>
<reference evidence="11" key="1">
    <citation type="submission" date="2016-10" db="EMBL/GenBank/DDBJ databases">
        <authorList>
            <person name="Varghese N."/>
            <person name="Submissions S."/>
        </authorList>
    </citation>
    <scope>NUCLEOTIDE SEQUENCE [LARGE SCALE GENOMIC DNA]</scope>
    <source>
        <strain evidence="11">XBD2006</strain>
    </source>
</reference>
<feature type="transmembrane region" description="Helical" evidence="8">
    <location>
        <begin position="207"/>
        <end position="229"/>
    </location>
</feature>
<evidence type="ECO:0000256" key="5">
    <source>
        <dbReference type="ARBA" id="ARBA00022692"/>
    </source>
</evidence>
<dbReference type="Pfam" id="PF13303">
    <property type="entry name" value="PTS_EIIC_2"/>
    <property type="match status" value="1"/>
</dbReference>
<protein>
    <recommendedName>
        <fullName evidence="9">Phosphotransferase system EIIC domain-containing protein</fullName>
    </recommendedName>
</protein>
<evidence type="ECO:0000256" key="1">
    <source>
        <dbReference type="ARBA" id="ARBA00004651"/>
    </source>
</evidence>
<feature type="transmembrane region" description="Helical" evidence="8">
    <location>
        <begin position="21"/>
        <end position="43"/>
    </location>
</feature>
<evidence type="ECO:0000256" key="7">
    <source>
        <dbReference type="ARBA" id="ARBA00023136"/>
    </source>
</evidence>
<dbReference type="GO" id="GO:0008982">
    <property type="term" value="F:protein-N(PI)-phosphohistidine-sugar phosphotransferase activity"/>
    <property type="evidence" value="ECO:0007669"/>
    <property type="project" value="InterPro"/>
</dbReference>
<feature type="transmembrane region" description="Helical" evidence="8">
    <location>
        <begin position="92"/>
        <end position="122"/>
    </location>
</feature>
<dbReference type="InterPro" id="IPR003352">
    <property type="entry name" value="PTS_EIIC"/>
</dbReference>
<feature type="transmembrane region" description="Helical" evidence="8">
    <location>
        <begin position="178"/>
        <end position="201"/>
    </location>
</feature>
<evidence type="ECO:0000259" key="9">
    <source>
        <dbReference type="Pfam" id="PF13303"/>
    </source>
</evidence>
<keyword evidence="4" id="KW-0762">Sugar transport</keyword>
<keyword evidence="11" id="KW-1185">Reference proteome</keyword>
<keyword evidence="6 8" id="KW-1133">Transmembrane helix</keyword>
<dbReference type="RefSeq" id="WP_176756642.1">
    <property type="nucleotide sequence ID" value="NZ_FMUR01000014.1"/>
</dbReference>
<evidence type="ECO:0000313" key="10">
    <source>
        <dbReference type="EMBL" id="SCY35641.1"/>
    </source>
</evidence>
<dbReference type="GO" id="GO:0009401">
    <property type="term" value="P:phosphoenolpyruvate-dependent sugar phosphotransferase system"/>
    <property type="evidence" value="ECO:0007669"/>
    <property type="project" value="InterPro"/>
</dbReference>
<feature type="transmembrane region" description="Helical" evidence="8">
    <location>
        <begin position="134"/>
        <end position="158"/>
    </location>
</feature>
<feature type="transmembrane region" description="Helical" evidence="8">
    <location>
        <begin position="327"/>
        <end position="351"/>
    </location>
</feature>
<name>A0A1G5F967_9FIRM</name>
<keyword evidence="7 8" id="KW-0472">Membrane</keyword>
<comment type="subcellular location">
    <subcellularLocation>
        <location evidence="1">Cell membrane</location>
        <topology evidence="1">Multi-pass membrane protein</topology>
    </subcellularLocation>
</comment>
<organism evidence="10 11">
    <name type="scientific">Butyrivibrio hungatei</name>
    <dbReference type="NCBI Taxonomy" id="185008"/>
    <lineage>
        <taxon>Bacteria</taxon>
        <taxon>Bacillati</taxon>
        <taxon>Bacillota</taxon>
        <taxon>Clostridia</taxon>
        <taxon>Lachnospirales</taxon>
        <taxon>Lachnospiraceae</taxon>
        <taxon>Butyrivibrio</taxon>
    </lineage>
</organism>
<dbReference type="STRING" id="185008.bhn_I2642"/>
<gene>
    <name evidence="10" type="ORF">SAMN02910451_02290</name>
</gene>
<proteinExistence type="predicted"/>
<keyword evidence="5 8" id="KW-0812">Transmembrane</keyword>
<accession>A0A1G5F967</accession>
<evidence type="ECO:0000256" key="3">
    <source>
        <dbReference type="ARBA" id="ARBA00022475"/>
    </source>
</evidence>
<evidence type="ECO:0000256" key="6">
    <source>
        <dbReference type="ARBA" id="ARBA00022989"/>
    </source>
</evidence>
<evidence type="ECO:0000256" key="2">
    <source>
        <dbReference type="ARBA" id="ARBA00022448"/>
    </source>
</evidence>
<sequence length="359" mass="36818">MKDFLKKKDIEISLKRYGIDALGAMAQGLFCSLLIGTIINTFGKQFNIPFLMQTVATVSDTEYTVGGLASAMSGPAMAVAIGYALHCPPLVLFSMITVGFAANALGGAGGPLAVLFVAILAAEFGKAVSKETKVDILVTPLVTIGVGVFFSWLIAPALGKAAMAFGNLIMWATELQPFLMGILVSVTVGIALTLPISSAAICAALGLTGLAGGAAVAGCCAQMVGFAVISFKENKWGGLVSQGIGTSMLQMGNIIKNPRVWIAPIVTSAITGPLATCLFKLKMNGAPVSSGMGTCGFVGQIGVYTGWVQDVADGAKAAITGFDWAGLILISFVLPAVIAPVVHAGVVKLGWVKEGDLKL</sequence>
<dbReference type="Proteomes" id="UP000183047">
    <property type="component" value="Unassembled WGS sequence"/>
</dbReference>
<evidence type="ECO:0000256" key="8">
    <source>
        <dbReference type="SAM" id="Phobius"/>
    </source>
</evidence>
<feature type="domain" description="Phosphotransferase system EIIC" evidence="9">
    <location>
        <begin position="20"/>
        <end position="359"/>
    </location>
</feature>
<dbReference type="GO" id="GO:0005886">
    <property type="term" value="C:plasma membrane"/>
    <property type="evidence" value="ECO:0007669"/>
    <property type="project" value="UniProtKB-SubCell"/>
</dbReference>
<evidence type="ECO:0000313" key="11">
    <source>
        <dbReference type="Proteomes" id="UP000183047"/>
    </source>
</evidence>